<evidence type="ECO:0000256" key="3">
    <source>
        <dbReference type="ARBA" id="ARBA00022670"/>
    </source>
</evidence>
<comment type="similarity">
    <text evidence="2 8">Belongs to the peptidase M14 family.</text>
</comment>
<protein>
    <recommendedName>
        <fullName evidence="13">Zinc carboxypeptidase</fullName>
    </recommendedName>
</protein>
<dbReference type="SMART" id="SM00631">
    <property type="entry name" value="Zn_pept"/>
    <property type="match status" value="1"/>
</dbReference>
<sequence>MPFRTERSGPSNRHRIRIGALAGTLVLGLVVAGIGPAAGTASAKPDRAEAETATSAEYRVTGPRTLADRNAVAATGTSIDYAEHGALYVTATPAEVKAITALGFEVSAVPAPPDRGQHQHDDGDVGVLDFPPADSAYHNYAELNAVINQVVADHPSIARRSSMGTSYEGRDLPVIKISDNVGTDENEPEILFNSQQHAREHLTVEMAIYLLNLFTDNYGSDSRITNIVNSREIWIVPTVNPDGSEYDIATGSYRSWRKNRQPNSGSSNVGTDLNRNWGYNWGCCGGSSGTTSSETYRGPSAFSAPETARFRDFVNSRVVGGTQQIKVNIDFHTYSQLVLWPYGYTTANTGPGLNADQERTFRTLGQQMAATNGYTPEQSSDLYITDGDSLDWMWATHNIFAYTFEMYPGSSGGGGFYPPDEVIPAQTSRNREAVLILSEYADCPYRVVGLQGTYCGTGGGTTVWSDTFETATGWTVNPAGTDTATLGAWERGTAQATTSSGAKQLAPYAGSNDLVTGRLAGAAAGDYDLDGGTTTAQSPAITLPGSGTLTLSLAWYLAHGSNASSADYFRVSVVHSGGTTQLLNQAGAASNRNGSWAVATANLSAYAGQSVRLLVQAADASGASLVEAAIDNVTITSS</sequence>
<keyword evidence="12" id="KW-1185">Reference proteome</keyword>
<dbReference type="SUPFAM" id="SSF53187">
    <property type="entry name" value="Zn-dependent exopeptidases"/>
    <property type="match status" value="1"/>
</dbReference>
<evidence type="ECO:0000256" key="4">
    <source>
        <dbReference type="ARBA" id="ARBA00022723"/>
    </source>
</evidence>
<dbReference type="Pfam" id="PF00246">
    <property type="entry name" value="Peptidase_M14"/>
    <property type="match status" value="1"/>
</dbReference>
<dbReference type="InterPro" id="IPR057246">
    <property type="entry name" value="CARBOXYPEPT_ZN_1"/>
</dbReference>
<dbReference type="SUPFAM" id="SSF49899">
    <property type="entry name" value="Concanavalin A-like lectins/glucanases"/>
    <property type="match status" value="1"/>
</dbReference>
<evidence type="ECO:0000256" key="8">
    <source>
        <dbReference type="PROSITE-ProRule" id="PRU01379"/>
    </source>
</evidence>
<feature type="domain" description="Peptidase M14" evidence="10">
    <location>
        <begin position="136"/>
        <end position="441"/>
    </location>
</feature>
<keyword evidence="7" id="KW-0482">Metalloprotease</keyword>
<keyword evidence="3" id="KW-0645">Protease</keyword>
<comment type="cofactor">
    <cofactor evidence="1">
        <name>Zn(2+)</name>
        <dbReference type="ChEBI" id="CHEBI:29105"/>
    </cofactor>
</comment>
<dbReference type="InterPro" id="IPR000998">
    <property type="entry name" value="MAM_dom"/>
</dbReference>
<dbReference type="EMBL" id="BONW01000032">
    <property type="protein sequence ID" value="GIG91029.1"/>
    <property type="molecule type" value="Genomic_DNA"/>
</dbReference>
<dbReference type="InterPro" id="IPR013320">
    <property type="entry name" value="ConA-like_dom_sf"/>
</dbReference>
<keyword evidence="5" id="KW-0378">Hydrolase</keyword>
<name>A0ABQ4E8I6_9ACTN</name>
<reference evidence="11 12" key="1">
    <citation type="submission" date="2021-01" db="EMBL/GenBank/DDBJ databases">
        <title>Whole genome shotgun sequence of Plantactinospora endophytica NBRC 110450.</title>
        <authorList>
            <person name="Komaki H."/>
            <person name="Tamura T."/>
        </authorList>
    </citation>
    <scope>NUCLEOTIDE SEQUENCE [LARGE SCALE GENOMIC DNA]</scope>
    <source>
        <strain evidence="11 12">NBRC 110450</strain>
    </source>
</reference>
<dbReference type="Gene3D" id="2.60.120.200">
    <property type="match status" value="1"/>
</dbReference>
<dbReference type="InterPro" id="IPR033810">
    <property type="entry name" value="Carboxypeptidase_T"/>
</dbReference>
<evidence type="ECO:0000256" key="6">
    <source>
        <dbReference type="ARBA" id="ARBA00022833"/>
    </source>
</evidence>
<dbReference type="Proteomes" id="UP000646749">
    <property type="component" value="Unassembled WGS sequence"/>
</dbReference>
<evidence type="ECO:0008006" key="13">
    <source>
        <dbReference type="Google" id="ProtNLM"/>
    </source>
</evidence>
<evidence type="ECO:0000313" key="11">
    <source>
        <dbReference type="EMBL" id="GIG91029.1"/>
    </source>
</evidence>
<comment type="caution">
    <text evidence="11">The sequence shown here is derived from an EMBL/GenBank/DDBJ whole genome shotgun (WGS) entry which is preliminary data.</text>
</comment>
<evidence type="ECO:0000256" key="7">
    <source>
        <dbReference type="ARBA" id="ARBA00023049"/>
    </source>
</evidence>
<dbReference type="PANTHER" id="PTHR11705:SF143">
    <property type="entry name" value="SLL0236 PROTEIN"/>
    <property type="match status" value="1"/>
</dbReference>
<evidence type="ECO:0000259" key="9">
    <source>
        <dbReference type="PROSITE" id="PS50060"/>
    </source>
</evidence>
<feature type="domain" description="MAM" evidence="9">
    <location>
        <begin position="464"/>
        <end position="638"/>
    </location>
</feature>
<dbReference type="RefSeq" id="WP_203869422.1">
    <property type="nucleotide sequence ID" value="NZ_BONW01000032.1"/>
</dbReference>
<dbReference type="PROSITE" id="PS50060">
    <property type="entry name" value="MAM_2"/>
    <property type="match status" value="1"/>
</dbReference>
<accession>A0ABQ4E8I6</accession>
<dbReference type="PROSITE" id="PS52035">
    <property type="entry name" value="PEPTIDASE_M14"/>
    <property type="match status" value="1"/>
</dbReference>
<dbReference type="PANTHER" id="PTHR11705">
    <property type="entry name" value="PROTEASE FAMILY M14 CARBOXYPEPTIDASE A,B"/>
    <property type="match status" value="1"/>
</dbReference>
<evidence type="ECO:0000256" key="2">
    <source>
        <dbReference type="ARBA" id="ARBA00005988"/>
    </source>
</evidence>
<feature type="active site" description="Proton donor/acceptor" evidence="8">
    <location>
        <position position="405"/>
    </location>
</feature>
<evidence type="ECO:0000256" key="1">
    <source>
        <dbReference type="ARBA" id="ARBA00001947"/>
    </source>
</evidence>
<proteinExistence type="inferred from homology"/>
<dbReference type="Gene3D" id="3.40.630.10">
    <property type="entry name" value="Zn peptidases"/>
    <property type="match status" value="1"/>
</dbReference>
<dbReference type="PROSITE" id="PS00132">
    <property type="entry name" value="CARBOXYPEPT_ZN_1"/>
    <property type="match status" value="1"/>
</dbReference>
<dbReference type="PROSITE" id="PS00133">
    <property type="entry name" value="CARBOXYPEPT_ZN_2"/>
    <property type="match status" value="1"/>
</dbReference>
<gene>
    <name evidence="11" type="ORF">Pen02_59650</name>
</gene>
<evidence type="ECO:0000313" key="12">
    <source>
        <dbReference type="Proteomes" id="UP000646749"/>
    </source>
</evidence>
<dbReference type="InterPro" id="IPR057247">
    <property type="entry name" value="CARBOXYPEPT_ZN_2"/>
</dbReference>
<evidence type="ECO:0000259" key="10">
    <source>
        <dbReference type="PROSITE" id="PS52035"/>
    </source>
</evidence>
<evidence type="ECO:0000256" key="5">
    <source>
        <dbReference type="ARBA" id="ARBA00022801"/>
    </source>
</evidence>
<dbReference type="InterPro" id="IPR000834">
    <property type="entry name" value="Peptidase_M14"/>
</dbReference>
<keyword evidence="6" id="KW-0862">Zinc</keyword>
<organism evidence="11 12">
    <name type="scientific">Plantactinospora endophytica</name>
    <dbReference type="NCBI Taxonomy" id="673535"/>
    <lineage>
        <taxon>Bacteria</taxon>
        <taxon>Bacillati</taxon>
        <taxon>Actinomycetota</taxon>
        <taxon>Actinomycetes</taxon>
        <taxon>Micromonosporales</taxon>
        <taxon>Micromonosporaceae</taxon>
        <taxon>Plantactinospora</taxon>
    </lineage>
</organism>
<dbReference type="PRINTS" id="PR00765">
    <property type="entry name" value="CRBOXYPTASEA"/>
</dbReference>
<keyword evidence="4" id="KW-0479">Metal-binding</keyword>
<dbReference type="CDD" id="cd03859">
    <property type="entry name" value="M14_CPT"/>
    <property type="match status" value="1"/>
</dbReference>